<protein>
    <submittedName>
        <fullName evidence="1">Uncharacterized protein</fullName>
    </submittedName>
</protein>
<gene>
    <name evidence="1" type="ORF">U9M48_014802</name>
</gene>
<organism evidence="1 2">
    <name type="scientific">Paspalum notatum var. saurae</name>
    <dbReference type="NCBI Taxonomy" id="547442"/>
    <lineage>
        <taxon>Eukaryota</taxon>
        <taxon>Viridiplantae</taxon>
        <taxon>Streptophyta</taxon>
        <taxon>Embryophyta</taxon>
        <taxon>Tracheophyta</taxon>
        <taxon>Spermatophyta</taxon>
        <taxon>Magnoliopsida</taxon>
        <taxon>Liliopsida</taxon>
        <taxon>Poales</taxon>
        <taxon>Poaceae</taxon>
        <taxon>PACMAD clade</taxon>
        <taxon>Panicoideae</taxon>
        <taxon>Andropogonodae</taxon>
        <taxon>Paspaleae</taxon>
        <taxon>Paspalinae</taxon>
        <taxon>Paspalum</taxon>
    </lineage>
</organism>
<evidence type="ECO:0000313" key="1">
    <source>
        <dbReference type="EMBL" id="WVZ65439.1"/>
    </source>
</evidence>
<dbReference type="AlphaFoldDB" id="A0AAQ3T5B7"/>
<keyword evidence="2" id="KW-1185">Reference proteome</keyword>
<dbReference type="Proteomes" id="UP001341281">
    <property type="component" value="Chromosome 03"/>
</dbReference>
<reference evidence="1 2" key="1">
    <citation type="submission" date="2024-02" db="EMBL/GenBank/DDBJ databases">
        <title>High-quality chromosome-scale genome assembly of Pensacola bahiagrass (Paspalum notatum Flugge var. saurae).</title>
        <authorList>
            <person name="Vega J.M."/>
            <person name="Podio M."/>
            <person name="Orjuela J."/>
            <person name="Siena L.A."/>
            <person name="Pessino S.C."/>
            <person name="Combes M.C."/>
            <person name="Mariac C."/>
            <person name="Albertini E."/>
            <person name="Pupilli F."/>
            <person name="Ortiz J.P.A."/>
            <person name="Leblanc O."/>
        </authorList>
    </citation>
    <scope>NUCLEOTIDE SEQUENCE [LARGE SCALE GENOMIC DNA]</scope>
    <source>
        <strain evidence="1">R1</strain>
        <tissue evidence="1">Leaf</tissue>
    </source>
</reference>
<name>A0AAQ3T5B7_PASNO</name>
<dbReference type="EMBL" id="CP144747">
    <property type="protein sequence ID" value="WVZ65439.1"/>
    <property type="molecule type" value="Genomic_DNA"/>
</dbReference>
<proteinExistence type="predicted"/>
<accession>A0AAQ3T5B7</accession>
<evidence type="ECO:0000313" key="2">
    <source>
        <dbReference type="Proteomes" id="UP001341281"/>
    </source>
</evidence>
<sequence length="68" mass="7471">MASLATECFLEQSPLYVDLLLWVRLRGGERRLWIRSPLGCASSVAVDPPLLHGRVFESAASVAGRTML</sequence>